<evidence type="ECO:0000313" key="1">
    <source>
        <dbReference type="EMBL" id="QPG01134.1"/>
    </source>
</evidence>
<accession>A0A7S9DNS9</accession>
<protein>
    <submittedName>
        <fullName evidence="1">Uncharacterized protein</fullName>
    </submittedName>
</protein>
<dbReference type="RefSeq" id="WP_227555130.1">
    <property type="nucleotide sequence ID" value="NZ_MT742180.1"/>
</dbReference>
<keyword evidence="1" id="KW-0614">Plasmid</keyword>
<sequence>MNMLVNIKREVQASELDFIEVEKLILQCEKAKSSIKVIYESIKDIELDAYQIVSAITRKSYSSSFNTEESALKQISSCFWRKLTEIINLRNFISEKEYDALSDKIARHEIEDFTMDNVNVFLESIGFVAQTYL</sequence>
<reference evidence="1" key="1">
    <citation type="submission" date="2020-07" db="EMBL/GenBank/DDBJ databases">
        <title>A novel family of multi-drug resistance mega-plasmids in Acinetobacter species.</title>
        <authorList>
            <person name="Ghaly T.M."/>
            <person name="Sajjad A."/>
            <person name="Tetu S.G."/>
            <person name="Gillings M.R."/>
        </authorList>
    </citation>
    <scope>NUCLEOTIDE SEQUENCE</scope>
    <source>
        <strain evidence="1">12CE1</strain>
        <plasmid evidence="1">pR4WN_12CE1</plasmid>
    </source>
</reference>
<gene>
    <name evidence="1" type="ORF">12CE1_00093</name>
</gene>
<organism evidence="1">
    <name type="scientific">Acinetobacter lwoffii</name>
    <dbReference type="NCBI Taxonomy" id="28090"/>
    <lineage>
        <taxon>Bacteria</taxon>
        <taxon>Pseudomonadati</taxon>
        <taxon>Pseudomonadota</taxon>
        <taxon>Gammaproteobacteria</taxon>
        <taxon>Moraxellales</taxon>
        <taxon>Moraxellaceae</taxon>
        <taxon>Acinetobacter</taxon>
    </lineage>
</organism>
<proteinExistence type="predicted"/>
<name>A0A7S9DNS9_ACILW</name>
<dbReference type="EMBL" id="MT742180">
    <property type="protein sequence ID" value="QPG01134.1"/>
    <property type="molecule type" value="Genomic_DNA"/>
</dbReference>
<dbReference type="AlphaFoldDB" id="A0A7S9DNS9"/>
<geneLocation type="plasmid" evidence="1">
    <name>pR4WN_12CE1</name>
</geneLocation>